<evidence type="ECO:0000256" key="3">
    <source>
        <dbReference type="ARBA" id="ARBA00020987"/>
    </source>
</evidence>
<dbReference type="GO" id="GO:0005634">
    <property type="term" value="C:nucleus"/>
    <property type="evidence" value="ECO:0007669"/>
    <property type="project" value="UniProtKB-SubCell"/>
</dbReference>
<dbReference type="EC" id="2.1.1.360" evidence="2 11"/>
<dbReference type="EMBL" id="CCBP010000215">
    <property type="protein sequence ID" value="CDO74780.1"/>
    <property type="molecule type" value="Genomic_DNA"/>
</dbReference>
<evidence type="ECO:0000313" key="14">
    <source>
        <dbReference type="EMBL" id="CDO74780.1"/>
    </source>
</evidence>
<dbReference type="Pfam" id="PF08123">
    <property type="entry name" value="DOT1"/>
    <property type="match status" value="1"/>
</dbReference>
<evidence type="ECO:0000256" key="6">
    <source>
        <dbReference type="ARBA" id="ARBA00022691"/>
    </source>
</evidence>
<reference evidence="14" key="1">
    <citation type="submission" date="2014-01" db="EMBL/GenBank/DDBJ databases">
        <title>The genome of the white-rot fungus Pycnoporus cinnabarinus: a basidiomycete model with a versatile arsenal for lignocellulosic biomass breakdown.</title>
        <authorList>
            <person name="Levasseur A."/>
            <person name="Lomascolo A."/>
            <person name="Ruiz-Duenas F.J."/>
            <person name="Uzan E."/>
            <person name="Piumi F."/>
            <person name="Kues U."/>
            <person name="Ram A.F.J."/>
            <person name="Murat C."/>
            <person name="Haon M."/>
            <person name="Benoit I."/>
            <person name="Arfi Y."/>
            <person name="Chevret D."/>
            <person name="Drula E."/>
            <person name="Kwon M.J."/>
            <person name="Gouret P."/>
            <person name="Lesage-Meessen L."/>
            <person name="Lombard V."/>
            <person name="Mariette J."/>
            <person name="Noirot C."/>
            <person name="Park J."/>
            <person name="Patyshakuliyeva A."/>
            <person name="Wieneger R.A.B."/>
            <person name="Wosten H.A.B."/>
            <person name="Martin F."/>
            <person name="Coutinho P.M."/>
            <person name="de Vries R."/>
            <person name="Martinez A.T."/>
            <person name="Klopp C."/>
            <person name="Pontarotti P."/>
            <person name="Henrissat B."/>
            <person name="Record E."/>
        </authorList>
    </citation>
    <scope>NUCLEOTIDE SEQUENCE [LARGE SCALE GENOMIC DNA]</scope>
    <source>
        <strain evidence="14">BRFM137</strain>
    </source>
</reference>
<evidence type="ECO:0000256" key="5">
    <source>
        <dbReference type="ARBA" id="ARBA00022679"/>
    </source>
</evidence>
<feature type="region of interest" description="Disordered" evidence="12">
    <location>
        <begin position="1"/>
        <end position="29"/>
    </location>
</feature>
<keyword evidence="8 11" id="KW-0539">Nucleus</keyword>
<dbReference type="SUPFAM" id="SSF53335">
    <property type="entry name" value="S-adenosyl-L-methionine-dependent methyltransferases"/>
    <property type="match status" value="1"/>
</dbReference>
<comment type="function">
    <text evidence="11">Histone methyltransferase that specifically trimethylates histone H3 to form H3K79me3. This methylation is required for telomere silencing and for the pachytene checkpoint during the meiotic cell cycle by allowing the recruitment of RAD9 to double strand breaks. Nucleosomes are preferred as substrate compared to free histone.</text>
</comment>
<evidence type="ECO:0000256" key="2">
    <source>
        <dbReference type="ARBA" id="ARBA00012190"/>
    </source>
</evidence>
<evidence type="ECO:0000256" key="12">
    <source>
        <dbReference type="SAM" id="MobiDB-lite"/>
    </source>
</evidence>
<dbReference type="FunFam" id="3.40.50.150:FF:000033">
    <property type="entry name" value="Histone-lysine N-methyltransferase, H3 lysine-79 specific"/>
    <property type="match status" value="1"/>
</dbReference>
<dbReference type="GO" id="GO:0032259">
    <property type="term" value="P:methylation"/>
    <property type="evidence" value="ECO:0007669"/>
    <property type="project" value="UniProtKB-KW"/>
</dbReference>
<evidence type="ECO:0000256" key="1">
    <source>
        <dbReference type="ARBA" id="ARBA00004123"/>
    </source>
</evidence>
<dbReference type="InterPro" id="IPR030445">
    <property type="entry name" value="H3-K79_meTrfase"/>
</dbReference>
<feature type="compositionally biased region" description="Low complexity" evidence="12">
    <location>
        <begin position="100"/>
        <end position="123"/>
    </location>
</feature>
<accession>A0A060SK55</accession>
<comment type="activity regulation">
    <text evidence="11">Ubiquitination of histone H2B to form H2BK123ub1 is required for efficient DOT1 methyltransferase activity on histone H3.</text>
</comment>
<feature type="compositionally biased region" description="Low complexity" evidence="12">
    <location>
        <begin position="138"/>
        <end position="150"/>
    </location>
</feature>
<evidence type="ECO:0000256" key="8">
    <source>
        <dbReference type="ARBA" id="ARBA00023242"/>
    </source>
</evidence>
<dbReference type="PROSITE" id="PS51569">
    <property type="entry name" value="DOT1"/>
    <property type="match status" value="1"/>
</dbReference>
<dbReference type="HOGENOM" id="CLU_027287_1_0_1"/>
<dbReference type="Proteomes" id="UP000029665">
    <property type="component" value="Unassembled WGS sequence"/>
</dbReference>
<keyword evidence="15" id="KW-1185">Reference proteome</keyword>
<evidence type="ECO:0000256" key="10">
    <source>
        <dbReference type="ARBA" id="ARBA00047770"/>
    </source>
</evidence>
<dbReference type="InterPro" id="IPR029063">
    <property type="entry name" value="SAM-dependent_MTases_sf"/>
</dbReference>
<dbReference type="Gene3D" id="3.40.50.150">
    <property type="entry name" value="Vaccinia Virus protein VP39"/>
    <property type="match status" value="1"/>
</dbReference>
<comment type="subcellular location">
    <subcellularLocation>
        <location evidence="1 11">Nucleus</location>
    </subcellularLocation>
</comment>
<name>A0A060SK55_PYCCI</name>
<comment type="miscellaneous">
    <text evidence="11">In contrast to other lysine histone methyltransferases, it does not contain a SET domain, suggesting the existence of another mechanism for methylation of lysine residues of histones.</text>
</comment>
<comment type="similarity">
    <text evidence="11">Belongs to the class I-like SAM-binding methyltransferase superfamily. DOT1 family.</text>
</comment>
<organism evidence="14 15">
    <name type="scientific">Pycnoporus cinnabarinus</name>
    <name type="common">Cinnabar-red polypore</name>
    <name type="synonym">Trametes cinnabarina</name>
    <dbReference type="NCBI Taxonomy" id="5643"/>
    <lineage>
        <taxon>Eukaryota</taxon>
        <taxon>Fungi</taxon>
        <taxon>Dikarya</taxon>
        <taxon>Basidiomycota</taxon>
        <taxon>Agaricomycotina</taxon>
        <taxon>Agaricomycetes</taxon>
        <taxon>Polyporales</taxon>
        <taxon>Polyporaceae</taxon>
        <taxon>Trametes</taxon>
    </lineage>
</organism>
<feature type="compositionally biased region" description="Polar residues" evidence="12">
    <location>
        <begin position="1"/>
        <end position="14"/>
    </location>
</feature>
<evidence type="ECO:0000256" key="7">
    <source>
        <dbReference type="ARBA" id="ARBA00022853"/>
    </source>
</evidence>
<feature type="region of interest" description="Disordered" evidence="12">
    <location>
        <begin position="45"/>
        <end position="150"/>
    </location>
</feature>
<dbReference type="PANTHER" id="PTHR21451">
    <property type="entry name" value="HISTONE H3 METHYLTRANSFERASE"/>
    <property type="match status" value="1"/>
</dbReference>
<comment type="caution">
    <text evidence="14">The sequence shown here is derived from an EMBL/GenBank/DDBJ whole genome shotgun (WGS) entry which is preliminary data.</text>
</comment>
<gene>
    <name evidence="14" type="ORF">BN946_scf185001.g28</name>
</gene>
<dbReference type="CDD" id="cd02440">
    <property type="entry name" value="AdoMet_MTases"/>
    <property type="match status" value="1"/>
</dbReference>
<dbReference type="GO" id="GO:0140956">
    <property type="term" value="F:histone H3K79 trimethyltransferase activity"/>
    <property type="evidence" value="ECO:0007669"/>
    <property type="project" value="UniProtKB-EC"/>
</dbReference>
<evidence type="ECO:0000313" key="15">
    <source>
        <dbReference type="Proteomes" id="UP000029665"/>
    </source>
</evidence>
<dbReference type="STRING" id="5643.A0A060SK55"/>
<feature type="domain" description="DOT1" evidence="13">
    <location>
        <begin position="308"/>
        <end position="652"/>
    </location>
</feature>
<feature type="compositionally biased region" description="Basic and acidic residues" evidence="12">
    <location>
        <begin position="61"/>
        <end position="76"/>
    </location>
</feature>
<feature type="compositionally biased region" description="Low complexity" evidence="12">
    <location>
        <begin position="293"/>
        <end position="308"/>
    </location>
</feature>
<evidence type="ECO:0000256" key="9">
    <source>
        <dbReference type="ARBA" id="ARBA00029821"/>
    </source>
</evidence>
<dbReference type="OrthoDB" id="443402at2759"/>
<dbReference type="GO" id="GO:0000077">
    <property type="term" value="P:DNA damage checkpoint signaling"/>
    <property type="evidence" value="ECO:0007669"/>
    <property type="project" value="TreeGrafter"/>
</dbReference>
<evidence type="ECO:0000256" key="11">
    <source>
        <dbReference type="RuleBase" id="RU271113"/>
    </source>
</evidence>
<evidence type="ECO:0000256" key="4">
    <source>
        <dbReference type="ARBA" id="ARBA00022603"/>
    </source>
</evidence>
<feature type="compositionally biased region" description="Polar residues" evidence="12">
    <location>
        <begin position="49"/>
        <end position="59"/>
    </location>
</feature>
<dbReference type="InterPro" id="IPR025789">
    <property type="entry name" value="DOT1_dom"/>
</dbReference>
<proteinExistence type="inferred from homology"/>
<evidence type="ECO:0000259" key="13">
    <source>
        <dbReference type="PROSITE" id="PS51569"/>
    </source>
</evidence>
<dbReference type="OMA" id="PIMCLES"/>
<comment type="catalytic activity">
    <reaction evidence="10 11">
        <text>L-lysyl(79)-[histone H3] + 3 S-adenosyl-L-methionine = N(6),N(6),N(6)-trimethyl-L-lysyl(79)-[histone H3] + 3 S-adenosyl-L-homocysteine + 3 H(+)</text>
        <dbReference type="Rhea" id="RHEA:60328"/>
        <dbReference type="Rhea" id="RHEA-COMP:15549"/>
        <dbReference type="Rhea" id="RHEA-COMP:15552"/>
        <dbReference type="ChEBI" id="CHEBI:15378"/>
        <dbReference type="ChEBI" id="CHEBI:29969"/>
        <dbReference type="ChEBI" id="CHEBI:57856"/>
        <dbReference type="ChEBI" id="CHEBI:59789"/>
        <dbReference type="ChEBI" id="CHEBI:61961"/>
        <dbReference type="EC" id="2.1.1.360"/>
    </reaction>
</comment>
<sequence length="666" mass="72873">MASSMPVASSSDLSFFSKPKYPSAGSSTVVTTRVVTVPRASAPAIKVTAQPTPSSSSRTLPADRPRTAESFKRKSPELLYSTDHKKRRVTPEQPQTRTNATTSYLRARSASAATSTRSTPSSRQPSLAPSPLSHELKASPSTRATSVASSVAPSIAARECWIDEDGHPGRGFVSSETVVRDLMKTYKAHFSNPSDPGDRSFDPHPTEYPSTWLEYPNTNASERFILLAPKDPDHYNPIMCLESSLYTIVEHYLTPAQRALFGTLPTKGFANIDVREPDCPSPSSEAPSPPSSIPSTPSDDSASSSASSQSSFLSASSESSASSISSLSSVSSLSSFATRRTPSGPPSVDYLRLLQRAIHKRDGPLLLKVMDAINALLCMLKYPPLPPDPFEPAPSNQLSSSVKSWLRMPSPVVQRIIDETYQRAVGPHVHKLTRYEAFSSEVYGELMPTFVTDIIHATGLREDMLFVDLGAGVGNVVLQAALETGCRAYGIEIMPEPAKIGRSQLEQFRTRCRMWGVRMGEVELEQGDMLKSEKVDKLVKEADVVLVNNKVFLEPLNEALRQKFLDLKEGAVVVSLKCLMGTARSTARHGLSRERSASPALKERNLDDIGEIFTVTARPYYPGSVSWGGSGGEYFLQRMNREDYARRLKQFESARGGLMRSTRSRR</sequence>
<feature type="region of interest" description="Disordered" evidence="12">
    <location>
        <begin position="272"/>
        <end position="308"/>
    </location>
</feature>
<keyword evidence="4 11" id="KW-0489">Methyltransferase</keyword>
<dbReference type="AlphaFoldDB" id="A0A060SK55"/>
<keyword evidence="5 11" id="KW-0808">Transferase</keyword>
<keyword evidence="7 11" id="KW-0156">Chromatin regulator</keyword>
<dbReference type="PANTHER" id="PTHR21451:SF0">
    <property type="entry name" value="HISTONE-LYSINE N-METHYLTRANSFERASE, H3 LYSINE-79 SPECIFIC"/>
    <property type="match status" value="1"/>
</dbReference>
<protein>
    <recommendedName>
        <fullName evidence="3 11">Histone-lysine N-methyltransferase, H3 lysine-79 specific</fullName>
        <ecNumber evidence="2 11">2.1.1.360</ecNumber>
    </recommendedName>
    <alternativeName>
        <fullName evidence="9 11">Histone H3-K79 methyltransferase</fullName>
    </alternativeName>
</protein>
<keyword evidence="6 11" id="KW-0949">S-adenosyl-L-methionine</keyword>
<dbReference type="GO" id="GO:0006281">
    <property type="term" value="P:DNA repair"/>
    <property type="evidence" value="ECO:0007669"/>
    <property type="project" value="TreeGrafter"/>
</dbReference>